<gene>
    <name evidence="1" type="ORF">EIP91_011597</name>
</gene>
<dbReference type="AlphaFoldDB" id="A0A4R0RM16"/>
<sequence length="260" mass="28851">MPRASSSSEAPRLPKEHRRTVRVATVLTPELQAVLPARTQVQAQVLRWWYHRKAPQATPWLFPRARSSSPLSPPNPSTPSFTGLWWSPMTRATPLDTPGVNGDRVLTSCPSPGHFVSVPVGYAPKSPEHGILPAQVVNIQPLLPRPCSITNGRVNLAYFRVDGYFAPFCVDEAGNPCFDALCHAIYPMSFVSTEFNRHAGITGQNWITQVLGRLKAMGCVVRAEGKAVATLEADVLERSRKMEREYDPDLREWETVVVDV</sequence>
<name>A0A4R0RM16_9APHY</name>
<organism evidence="1 2">
    <name type="scientific">Steccherinum ochraceum</name>
    <dbReference type="NCBI Taxonomy" id="92696"/>
    <lineage>
        <taxon>Eukaryota</taxon>
        <taxon>Fungi</taxon>
        <taxon>Dikarya</taxon>
        <taxon>Basidiomycota</taxon>
        <taxon>Agaricomycotina</taxon>
        <taxon>Agaricomycetes</taxon>
        <taxon>Polyporales</taxon>
        <taxon>Steccherinaceae</taxon>
        <taxon>Steccherinum</taxon>
    </lineage>
</organism>
<keyword evidence="2" id="KW-1185">Reference proteome</keyword>
<comment type="caution">
    <text evidence="1">The sequence shown here is derived from an EMBL/GenBank/DDBJ whole genome shotgun (WGS) entry which is preliminary data.</text>
</comment>
<dbReference type="EMBL" id="RWJN01000077">
    <property type="protein sequence ID" value="TCD68053.1"/>
    <property type="molecule type" value="Genomic_DNA"/>
</dbReference>
<dbReference type="Proteomes" id="UP000292702">
    <property type="component" value="Unassembled WGS sequence"/>
</dbReference>
<evidence type="ECO:0000313" key="1">
    <source>
        <dbReference type="EMBL" id="TCD68053.1"/>
    </source>
</evidence>
<evidence type="ECO:0000313" key="2">
    <source>
        <dbReference type="Proteomes" id="UP000292702"/>
    </source>
</evidence>
<protein>
    <submittedName>
        <fullName evidence="1">Uncharacterized protein</fullName>
    </submittedName>
</protein>
<proteinExistence type="predicted"/>
<accession>A0A4R0RM16</accession>
<reference evidence="1 2" key="1">
    <citation type="submission" date="2018-11" db="EMBL/GenBank/DDBJ databases">
        <title>Genome assembly of Steccherinum ochraceum LE-BIN_3174, the white-rot fungus of the Steccherinaceae family (The Residual Polyporoid clade, Polyporales, Basidiomycota).</title>
        <authorList>
            <person name="Fedorova T.V."/>
            <person name="Glazunova O.A."/>
            <person name="Landesman E.O."/>
            <person name="Moiseenko K.V."/>
            <person name="Psurtseva N.V."/>
            <person name="Savinova O.S."/>
            <person name="Shakhova N.V."/>
            <person name="Tyazhelova T.V."/>
            <person name="Vasina D.V."/>
        </authorList>
    </citation>
    <scope>NUCLEOTIDE SEQUENCE [LARGE SCALE GENOMIC DNA]</scope>
    <source>
        <strain evidence="1 2">LE-BIN_3174</strain>
    </source>
</reference>